<evidence type="ECO:0008006" key="4">
    <source>
        <dbReference type="Google" id="ProtNLM"/>
    </source>
</evidence>
<feature type="region of interest" description="Disordered" evidence="1">
    <location>
        <begin position="39"/>
        <end position="59"/>
    </location>
</feature>
<evidence type="ECO:0000313" key="3">
    <source>
        <dbReference type="Proteomes" id="UP001221757"/>
    </source>
</evidence>
<dbReference type="AlphaFoldDB" id="A0AAD7DJB0"/>
<gene>
    <name evidence="2" type="ORF">B0H17DRAFT_933413</name>
</gene>
<organism evidence="2 3">
    <name type="scientific">Mycena rosella</name>
    <name type="common">Pink bonnet</name>
    <name type="synonym">Agaricus rosellus</name>
    <dbReference type="NCBI Taxonomy" id="1033263"/>
    <lineage>
        <taxon>Eukaryota</taxon>
        <taxon>Fungi</taxon>
        <taxon>Dikarya</taxon>
        <taxon>Basidiomycota</taxon>
        <taxon>Agaricomycotina</taxon>
        <taxon>Agaricomycetes</taxon>
        <taxon>Agaricomycetidae</taxon>
        <taxon>Agaricales</taxon>
        <taxon>Marasmiineae</taxon>
        <taxon>Mycenaceae</taxon>
        <taxon>Mycena</taxon>
    </lineage>
</organism>
<name>A0AAD7DJB0_MYCRO</name>
<evidence type="ECO:0000313" key="2">
    <source>
        <dbReference type="EMBL" id="KAJ7693069.1"/>
    </source>
</evidence>
<sequence length="336" mass="38202">MRRCGVKGADGPTFFKVAEPGTTARSRCKRAAAAAKRAAKTHRTEEWDMSVPQGTALPGLGLQENRQKHFYRAIREEKTKKLPPRAATESRVEIVRKTAYETFDRRVSDAEIWASFGAKDFLPRVSQFLWKSMHNTHRVGSYWTHIPECGDRAICGGCEVLEDMNHILTECECPGQKLIWEAASSLWLEKQPQWPEVTLGSILGSGLAEFRDDKGKVDRGAQRLYRILMSESAYSIWLLRNDRVINRDGEPATNEEITNKWKFAINQRLQMDKLLANRPRKGKRPALTPKLVLATWSNTLDDEQSLPADWLKEPRVLVGSRAFQTPSRQRNSRGIG</sequence>
<dbReference type="Proteomes" id="UP001221757">
    <property type="component" value="Unassembled WGS sequence"/>
</dbReference>
<accession>A0AAD7DJB0</accession>
<proteinExistence type="predicted"/>
<reference evidence="2" key="1">
    <citation type="submission" date="2023-03" db="EMBL/GenBank/DDBJ databases">
        <title>Massive genome expansion in bonnet fungi (Mycena s.s.) driven by repeated elements and novel gene families across ecological guilds.</title>
        <authorList>
            <consortium name="Lawrence Berkeley National Laboratory"/>
            <person name="Harder C.B."/>
            <person name="Miyauchi S."/>
            <person name="Viragh M."/>
            <person name="Kuo A."/>
            <person name="Thoen E."/>
            <person name="Andreopoulos B."/>
            <person name="Lu D."/>
            <person name="Skrede I."/>
            <person name="Drula E."/>
            <person name="Henrissat B."/>
            <person name="Morin E."/>
            <person name="Kohler A."/>
            <person name="Barry K."/>
            <person name="LaButti K."/>
            <person name="Morin E."/>
            <person name="Salamov A."/>
            <person name="Lipzen A."/>
            <person name="Mereny Z."/>
            <person name="Hegedus B."/>
            <person name="Baldrian P."/>
            <person name="Stursova M."/>
            <person name="Weitz H."/>
            <person name="Taylor A."/>
            <person name="Grigoriev I.V."/>
            <person name="Nagy L.G."/>
            <person name="Martin F."/>
            <person name="Kauserud H."/>
        </authorList>
    </citation>
    <scope>NUCLEOTIDE SEQUENCE</scope>
    <source>
        <strain evidence="2">CBHHK067</strain>
    </source>
</reference>
<protein>
    <recommendedName>
        <fullName evidence="4">Reverse transcriptase zinc-binding domain-containing protein</fullName>
    </recommendedName>
</protein>
<dbReference type="EMBL" id="JARKIE010000048">
    <property type="protein sequence ID" value="KAJ7693069.1"/>
    <property type="molecule type" value="Genomic_DNA"/>
</dbReference>
<keyword evidence="3" id="KW-1185">Reference proteome</keyword>
<evidence type="ECO:0000256" key="1">
    <source>
        <dbReference type="SAM" id="MobiDB-lite"/>
    </source>
</evidence>
<comment type="caution">
    <text evidence="2">The sequence shown here is derived from an EMBL/GenBank/DDBJ whole genome shotgun (WGS) entry which is preliminary data.</text>
</comment>